<proteinExistence type="predicted"/>
<organism evidence="2 3">
    <name type="scientific">Megasphaera cerevisiae DSM 20462</name>
    <dbReference type="NCBI Taxonomy" id="1122219"/>
    <lineage>
        <taxon>Bacteria</taxon>
        <taxon>Bacillati</taxon>
        <taxon>Bacillota</taxon>
        <taxon>Negativicutes</taxon>
        <taxon>Veillonellales</taxon>
        <taxon>Veillonellaceae</taxon>
        <taxon>Megasphaera</taxon>
    </lineage>
</organism>
<dbReference type="PATRIC" id="fig|1122219.3.peg.1498"/>
<dbReference type="RefSeq" id="WP_048514499.1">
    <property type="nucleotide sequence ID" value="NZ_FUXD01000004.1"/>
</dbReference>
<keyword evidence="3" id="KW-1185">Reference proteome</keyword>
<dbReference type="SUPFAM" id="SSF55008">
    <property type="entry name" value="HMA, heavy metal-associated domain"/>
    <property type="match status" value="1"/>
</dbReference>
<comment type="caution">
    <text evidence="2">The sequence shown here is derived from an EMBL/GenBank/DDBJ whole genome shotgun (WGS) entry which is preliminary data.</text>
</comment>
<dbReference type="InterPro" id="IPR036163">
    <property type="entry name" value="HMA_dom_sf"/>
</dbReference>
<sequence length="72" mass="8068">MKKSYKIDVDCANCANKMEDAAKKTTGVKNAAVNFMTLKMRVEFEEGQDAGVVMQEVVKNCKKVDDDCEIFL</sequence>
<dbReference type="InParanoid" id="A0A0J6WUR6"/>
<evidence type="ECO:0000313" key="2">
    <source>
        <dbReference type="EMBL" id="KMO86289.1"/>
    </source>
</evidence>
<dbReference type="Proteomes" id="UP000036503">
    <property type="component" value="Unassembled WGS sequence"/>
</dbReference>
<name>A0A0J6WUR6_9FIRM</name>
<dbReference type="CDD" id="cd00371">
    <property type="entry name" value="HMA"/>
    <property type="match status" value="1"/>
</dbReference>
<dbReference type="AlphaFoldDB" id="A0A0J6WUR6"/>
<dbReference type="GO" id="GO:0046872">
    <property type="term" value="F:metal ion binding"/>
    <property type="evidence" value="ECO:0007669"/>
    <property type="project" value="InterPro"/>
</dbReference>
<dbReference type="Pfam" id="PF00403">
    <property type="entry name" value="HMA"/>
    <property type="match status" value="1"/>
</dbReference>
<gene>
    <name evidence="2" type="ORF">AB840_08970</name>
</gene>
<protein>
    <submittedName>
        <fullName evidence="2">Cadmium ABC transporter ATPase</fullName>
    </submittedName>
</protein>
<accession>A0A0J6WUR6</accession>
<feature type="domain" description="HMA" evidence="1">
    <location>
        <begin position="1"/>
        <end position="69"/>
    </location>
</feature>
<evidence type="ECO:0000259" key="1">
    <source>
        <dbReference type="PROSITE" id="PS50846"/>
    </source>
</evidence>
<reference evidence="2 3" key="1">
    <citation type="submission" date="2015-06" db="EMBL/GenBank/DDBJ databases">
        <title>Draft genome sequence of beer spoilage bacterium Megasphaera cerevisiae type strain 20462.</title>
        <authorList>
            <person name="Kutumbaka K."/>
            <person name="Pasmowitz J."/>
            <person name="Mategko J."/>
            <person name="Reyes D."/>
            <person name="Friedrich A."/>
            <person name="Han S."/>
            <person name="Martens-Habbena W."/>
            <person name="Neal-McKinney J."/>
            <person name="Janagama H.K."/>
            <person name="Nadala C."/>
            <person name="Samadpour M."/>
        </authorList>
    </citation>
    <scope>NUCLEOTIDE SEQUENCE [LARGE SCALE GENOMIC DNA]</scope>
    <source>
        <strain evidence="2 3">DSM 20462</strain>
    </source>
</reference>
<dbReference type="Gene3D" id="3.30.70.100">
    <property type="match status" value="1"/>
</dbReference>
<evidence type="ECO:0000313" key="3">
    <source>
        <dbReference type="Proteomes" id="UP000036503"/>
    </source>
</evidence>
<dbReference type="EMBL" id="LEKT01000027">
    <property type="protein sequence ID" value="KMO86289.1"/>
    <property type="molecule type" value="Genomic_DNA"/>
</dbReference>
<dbReference type="STRING" id="39029.BSR42_08915"/>
<dbReference type="PROSITE" id="PS50846">
    <property type="entry name" value="HMA_2"/>
    <property type="match status" value="1"/>
</dbReference>
<dbReference type="InterPro" id="IPR006121">
    <property type="entry name" value="HMA_dom"/>
</dbReference>
<dbReference type="OrthoDB" id="7068874at2"/>